<dbReference type="AlphaFoldDB" id="A0A8J4C683"/>
<organism evidence="1 2">
    <name type="scientific">Volvox reticuliferus</name>
    <dbReference type="NCBI Taxonomy" id="1737510"/>
    <lineage>
        <taxon>Eukaryota</taxon>
        <taxon>Viridiplantae</taxon>
        <taxon>Chlorophyta</taxon>
        <taxon>core chlorophytes</taxon>
        <taxon>Chlorophyceae</taxon>
        <taxon>CS clade</taxon>
        <taxon>Chlamydomonadales</taxon>
        <taxon>Volvocaceae</taxon>
        <taxon>Volvox</taxon>
    </lineage>
</organism>
<evidence type="ECO:0000313" key="2">
    <source>
        <dbReference type="Proteomes" id="UP000747110"/>
    </source>
</evidence>
<sequence length="190" mass="20182">MNESDVSYNKTLMDVLLVPAINSSSYPTGYASAAAFLENGGSILLVSYWNETAILSYTEQVLTAPTGTPYAAPTTIKFSQCTPSNESQATLALYENPNPHIPVTLRGSTNSSSGGAINVTFPERLYGTYGSRGIFTLGCAAANVSGFHAMYRSVTGGQPLVEFADRGNGTVYYISYSWDDEGGAPKAGWN</sequence>
<comment type="caution">
    <text evidence="1">The sequence shown here is derived from an EMBL/GenBank/DDBJ whole genome shotgun (WGS) entry which is preliminary data.</text>
</comment>
<evidence type="ECO:0000313" key="1">
    <source>
        <dbReference type="EMBL" id="GIL76399.1"/>
    </source>
</evidence>
<feature type="non-terminal residue" evidence="1">
    <location>
        <position position="1"/>
    </location>
</feature>
<dbReference type="Proteomes" id="UP000747110">
    <property type="component" value="Unassembled WGS sequence"/>
</dbReference>
<reference evidence="1" key="1">
    <citation type="journal article" date="2021" name="Proc. Natl. Acad. Sci. U.S.A.">
        <title>Three genomes in the algal genus Volvox reveal the fate of a haploid sex-determining region after a transition to homothallism.</title>
        <authorList>
            <person name="Yamamoto K."/>
            <person name="Hamaji T."/>
            <person name="Kawai-Toyooka H."/>
            <person name="Matsuzaki R."/>
            <person name="Takahashi F."/>
            <person name="Nishimura Y."/>
            <person name="Kawachi M."/>
            <person name="Noguchi H."/>
            <person name="Minakuchi Y."/>
            <person name="Umen J.G."/>
            <person name="Toyoda A."/>
            <person name="Nozaki H."/>
        </authorList>
    </citation>
    <scope>NUCLEOTIDE SEQUENCE</scope>
    <source>
        <strain evidence="1">NIES-3786</strain>
    </source>
</reference>
<accession>A0A8J4C683</accession>
<keyword evidence="2" id="KW-1185">Reference proteome</keyword>
<protein>
    <submittedName>
        <fullName evidence="1">Uncharacterized protein</fullName>
    </submittedName>
</protein>
<dbReference type="EMBL" id="BNCP01000008">
    <property type="protein sequence ID" value="GIL76399.1"/>
    <property type="molecule type" value="Genomic_DNA"/>
</dbReference>
<gene>
    <name evidence="1" type="ORF">Vretifemale_5995</name>
</gene>
<proteinExistence type="predicted"/>
<name>A0A8J4C683_9CHLO</name>